<dbReference type="InterPro" id="IPR032369">
    <property type="entry name" value="DUF4872"/>
</dbReference>
<dbReference type="OrthoDB" id="3658511at2"/>
<feature type="compositionally biased region" description="Basic and acidic residues" evidence="1">
    <location>
        <begin position="48"/>
        <end position="57"/>
    </location>
</feature>
<feature type="domain" description="Butirosin biosynthesis protein H N-terminal" evidence="2">
    <location>
        <begin position="114"/>
        <end position="232"/>
    </location>
</feature>
<dbReference type="EMBL" id="BJNY01000022">
    <property type="protein sequence ID" value="GED07549.1"/>
    <property type="molecule type" value="Genomic_DNA"/>
</dbReference>
<dbReference type="AlphaFoldDB" id="A0A4Y4DQC3"/>
<evidence type="ECO:0000259" key="3">
    <source>
        <dbReference type="Pfam" id="PF16169"/>
    </source>
</evidence>
<organism evidence="4 5">
    <name type="scientific">Glutamicibacter uratoxydans</name>
    <name type="common">Arthrobacter uratoxydans</name>
    <dbReference type="NCBI Taxonomy" id="43667"/>
    <lineage>
        <taxon>Bacteria</taxon>
        <taxon>Bacillati</taxon>
        <taxon>Actinomycetota</taxon>
        <taxon>Actinomycetes</taxon>
        <taxon>Micrococcales</taxon>
        <taxon>Micrococcaceae</taxon>
        <taxon>Glutamicibacter</taxon>
    </lineage>
</organism>
<gene>
    <name evidence="4" type="ORF">AUR04nite_30810</name>
</gene>
<evidence type="ECO:0000259" key="2">
    <source>
        <dbReference type="Pfam" id="PF14399"/>
    </source>
</evidence>
<dbReference type="Pfam" id="PF14399">
    <property type="entry name" value="BtrH_N"/>
    <property type="match status" value="1"/>
</dbReference>
<dbReference type="Proteomes" id="UP000316612">
    <property type="component" value="Unassembled WGS sequence"/>
</dbReference>
<comment type="caution">
    <text evidence="4">The sequence shown here is derived from an EMBL/GenBank/DDBJ whole genome shotgun (WGS) entry which is preliminary data.</text>
</comment>
<evidence type="ECO:0008006" key="6">
    <source>
        <dbReference type="Google" id="ProtNLM"/>
    </source>
</evidence>
<accession>A0A4Y4DQC3</accession>
<proteinExistence type="predicted"/>
<reference evidence="4 5" key="1">
    <citation type="submission" date="2019-06" db="EMBL/GenBank/DDBJ databases">
        <title>Whole genome shotgun sequence of Glutamicibacter uratoxydans NBRC 15515.</title>
        <authorList>
            <person name="Hosoyama A."/>
            <person name="Uohara A."/>
            <person name="Ohji S."/>
            <person name="Ichikawa N."/>
        </authorList>
    </citation>
    <scope>NUCLEOTIDE SEQUENCE [LARGE SCALE GENOMIC DNA]</scope>
    <source>
        <strain evidence="4 5">NBRC 15515</strain>
    </source>
</reference>
<feature type="region of interest" description="Disordered" evidence="1">
    <location>
        <begin position="1"/>
        <end position="89"/>
    </location>
</feature>
<evidence type="ECO:0000313" key="4">
    <source>
        <dbReference type="EMBL" id="GED07549.1"/>
    </source>
</evidence>
<feature type="compositionally biased region" description="Low complexity" evidence="1">
    <location>
        <begin position="58"/>
        <end position="71"/>
    </location>
</feature>
<keyword evidence="5" id="KW-1185">Reference proteome</keyword>
<name>A0A4Y4DQC3_GLUUR</name>
<feature type="compositionally biased region" description="Polar residues" evidence="1">
    <location>
        <begin position="20"/>
        <end position="34"/>
    </location>
</feature>
<dbReference type="InterPro" id="IPR026935">
    <property type="entry name" value="BtrH_N"/>
</dbReference>
<evidence type="ECO:0000256" key="1">
    <source>
        <dbReference type="SAM" id="MobiDB-lite"/>
    </source>
</evidence>
<sequence length="439" mass="47409">MVQPKNLKKLTRERMERTGESYTTARKNIMTNKPESPKAARAAAARNYGKEQRERDQAAAAASSPSNSSSSKPKKTTKKEEELPEYPAPENVMQYDAALWHRVFTQAGVVNPVTGLPFTEAMLAGLAGGIGFMQHSFLDEDDVSVALITRSHPEPYTQNLLTRSGAKLLERTTSSPIRAAEYLDAGLDAGRAVVVRVAVNALPWIDPEDVDEADTIDLAVVGDYEDDLLVDDGSGSLNPISPEDLTAARAKRKREKFWQAWVVSRRSPKPEALASNVLDAIAETTARLLGTSELRGIPAHFAKNFGIAGMHTFAARLRDSEGKTGWAQLFADGGQREQALEQLAGFLSDTRFGGIGGLRGQYADFLDEAAELPGLEALGEYAANYASLAALWIDFSQLIFAELEPAALFAAMADAMEQIAAAEEQAAVALAEAAAQLRV</sequence>
<feature type="compositionally biased region" description="Basic and acidic residues" evidence="1">
    <location>
        <begin position="10"/>
        <end position="19"/>
    </location>
</feature>
<feature type="domain" description="DUF4872" evidence="3">
    <location>
        <begin position="244"/>
        <end position="430"/>
    </location>
</feature>
<dbReference type="Pfam" id="PF16169">
    <property type="entry name" value="DUF4872"/>
    <property type="match status" value="1"/>
</dbReference>
<evidence type="ECO:0000313" key="5">
    <source>
        <dbReference type="Proteomes" id="UP000316612"/>
    </source>
</evidence>
<protein>
    <recommendedName>
        <fullName evidence="6">DUF4872 domain-containing protein</fullName>
    </recommendedName>
</protein>
<dbReference type="RefSeq" id="WP_141366773.1">
    <property type="nucleotide sequence ID" value="NZ_BAAAJL010000010.1"/>
</dbReference>